<dbReference type="Proteomes" id="UP001189429">
    <property type="component" value="Unassembled WGS sequence"/>
</dbReference>
<gene>
    <name evidence="2" type="ORF">PCOR1329_LOCUS13796</name>
</gene>
<comment type="caution">
    <text evidence="2">The sequence shown here is derived from an EMBL/GenBank/DDBJ whole genome shotgun (WGS) entry which is preliminary data.</text>
</comment>
<reference evidence="2" key="1">
    <citation type="submission" date="2023-10" db="EMBL/GenBank/DDBJ databases">
        <authorList>
            <person name="Chen Y."/>
            <person name="Shah S."/>
            <person name="Dougan E. K."/>
            <person name="Thang M."/>
            <person name="Chan C."/>
        </authorList>
    </citation>
    <scope>NUCLEOTIDE SEQUENCE [LARGE SCALE GENOMIC DNA]</scope>
</reference>
<dbReference type="EMBL" id="CAUYUJ010004093">
    <property type="protein sequence ID" value="CAK0808107.1"/>
    <property type="molecule type" value="Genomic_DNA"/>
</dbReference>
<feature type="compositionally biased region" description="Low complexity" evidence="1">
    <location>
        <begin position="70"/>
        <end position="83"/>
    </location>
</feature>
<keyword evidence="3" id="KW-1185">Reference proteome</keyword>
<feature type="compositionally biased region" description="Basic residues" evidence="1">
    <location>
        <begin position="1"/>
        <end position="18"/>
    </location>
</feature>
<accession>A0ABN9QPK0</accession>
<proteinExistence type="predicted"/>
<evidence type="ECO:0000256" key="1">
    <source>
        <dbReference type="SAM" id="MobiDB-lite"/>
    </source>
</evidence>
<name>A0ABN9QPK0_9DINO</name>
<feature type="region of interest" description="Disordered" evidence="1">
    <location>
        <begin position="1"/>
        <end position="103"/>
    </location>
</feature>
<organism evidence="2 3">
    <name type="scientific">Prorocentrum cordatum</name>
    <dbReference type="NCBI Taxonomy" id="2364126"/>
    <lineage>
        <taxon>Eukaryota</taxon>
        <taxon>Sar</taxon>
        <taxon>Alveolata</taxon>
        <taxon>Dinophyceae</taxon>
        <taxon>Prorocentrales</taxon>
        <taxon>Prorocentraceae</taxon>
        <taxon>Prorocentrum</taxon>
    </lineage>
</organism>
<sequence length="103" mass="10990">MRQARSSRPRSRAGHARNYRGAAVPLRAATAVRGRPSRHDANLPQDGATVPLRAATAVRGRPSATRAAWRGGPRQRVPPQGRRGPLEGSSGTAEDDEARPPRG</sequence>
<evidence type="ECO:0000313" key="2">
    <source>
        <dbReference type="EMBL" id="CAK0808107.1"/>
    </source>
</evidence>
<protein>
    <submittedName>
        <fullName evidence="2">Uncharacterized protein</fullName>
    </submittedName>
</protein>
<evidence type="ECO:0000313" key="3">
    <source>
        <dbReference type="Proteomes" id="UP001189429"/>
    </source>
</evidence>